<evidence type="ECO:0000256" key="6">
    <source>
        <dbReference type="SAM" id="MobiDB-lite"/>
    </source>
</evidence>
<dbReference type="CDD" id="cd02522">
    <property type="entry name" value="GT_2_like_a"/>
    <property type="match status" value="1"/>
</dbReference>
<evidence type="ECO:0000256" key="5">
    <source>
        <dbReference type="ARBA" id="ARBA00023136"/>
    </source>
</evidence>
<keyword evidence="5" id="KW-0472">Membrane</keyword>
<proteinExistence type="predicted"/>
<organism evidence="8">
    <name type="scientific">marine metagenome</name>
    <dbReference type="NCBI Taxonomy" id="408172"/>
    <lineage>
        <taxon>unclassified sequences</taxon>
        <taxon>metagenomes</taxon>
        <taxon>ecological metagenomes</taxon>
    </lineage>
</organism>
<accession>A0A383BSA0</accession>
<keyword evidence="2" id="KW-1003">Cell membrane</keyword>
<dbReference type="Pfam" id="PF00535">
    <property type="entry name" value="Glycos_transf_2"/>
    <property type="match status" value="1"/>
</dbReference>
<dbReference type="Gene3D" id="3.90.550.10">
    <property type="entry name" value="Spore Coat Polysaccharide Biosynthesis Protein SpsA, Chain A"/>
    <property type="match status" value="1"/>
</dbReference>
<name>A0A383BSA0_9ZZZZ</name>
<dbReference type="PANTHER" id="PTHR43646:SF2">
    <property type="entry name" value="GLYCOSYLTRANSFERASE 2-LIKE DOMAIN-CONTAINING PROTEIN"/>
    <property type="match status" value="1"/>
</dbReference>
<feature type="non-terminal residue" evidence="8">
    <location>
        <position position="1"/>
    </location>
</feature>
<evidence type="ECO:0000256" key="4">
    <source>
        <dbReference type="ARBA" id="ARBA00022679"/>
    </source>
</evidence>
<evidence type="ECO:0000256" key="2">
    <source>
        <dbReference type="ARBA" id="ARBA00022475"/>
    </source>
</evidence>
<evidence type="ECO:0000256" key="1">
    <source>
        <dbReference type="ARBA" id="ARBA00004236"/>
    </source>
</evidence>
<feature type="non-terminal residue" evidence="8">
    <location>
        <position position="244"/>
    </location>
</feature>
<comment type="subcellular location">
    <subcellularLocation>
        <location evidence="1">Cell membrane</location>
    </subcellularLocation>
</comment>
<protein>
    <recommendedName>
        <fullName evidence="7">Glycosyltransferase 2-like domain-containing protein</fullName>
    </recommendedName>
</protein>
<sequence>YLGAATGARLNPPNAPNTMADKPPPAISVIIPAYNEEGKVAWCLKQFRDASDRVEIILVDGGSSDQTVAIAEQASVGRVVHSTERGRAAQMNRGAVEAKGDLFLFLHADTLLPDGWVDLISVSIYDRGMIGGRFRLSISDSGFVYRLITFCSNFRSRRFGVIYGDQAIYTSRDMFAKTGGFPPTPVFEDSEFCDLLKQEGCLDWIDVPVVTSSRRWKRRGPVRTVLLTWCLRILYSLSVSPETL</sequence>
<dbReference type="GO" id="GO:0005886">
    <property type="term" value="C:plasma membrane"/>
    <property type="evidence" value="ECO:0007669"/>
    <property type="project" value="UniProtKB-SubCell"/>
</dbReference>
<keyword evidence="4" id="KW-0808">Transferase</keyword>
<evidence type="ECO:0000313" key="8">
    <source>
        <dbReference type="EMBL" id="SVE22683.1"/>
    </source>
</evidence>
<dbReference type="EMBL" id="UINC01202735">
    <property type="protein sequence ID" value="SVE22683.1"/>
    <property type="molecule type" value="Genomic_DNA"/>
</dbReference>
<reference evidence="8" key="1">
    <citation type="submission" date="2018-05" db="EMBL/GenBank/DDBJ databases">
        <authorList>
            <person name="Lanie J.A."/>
            <person name="Ng W.-L."/>
            <person name="Kazmierczak K.M."/>
            <person name="Andrzejewski T.M."/>
            <person name="Davidsen T.M."/>
            <person name="Wayne K.J."/>
            <person name="Tettelin H."/>
            <person name="Glass J.I."/>
            <person name="Rusch D."/>
            <person name="Podicherti R."/>
            <person name="Tsui H.-C.T."/>
            <person name="Winkler M.E."/>
        </authorList>
    </citation>
    <scope>NUCLEOTIDE SEQUENCE</scope>
</reference>
<dbReference type="GO" id="GO:0016757">
    <property type="term" value="F:glycosyltransferase activity"/>
    <property type="evidence" value="ECO:0007669"/>
    <property type="project" value="UniProtKB-KW"/>
</dbReference>
<dbReference type="SUPFAM" id="SSF53448">
    <property type="entry name" value="Nucleotide-diphospho-sugar transferases"/>
    <property type="match status" value="1"/>
</dbReference>
<evidence type="ECO:0000256" key="3">
    <source>
        <dbReference type="ARBA" id="ARBA00022676"/>
    </source>
</evidence>
<dbReference type="PANTHER" id="PTHR43646">
    <property type="entry name" value="GLYCOSYLTRANSFERASE"/>
    <property type="match status" value="1"/>
</dbReference>
<evidence type="ECO:0000259" key="7">
    <source>
        <dbReference type="Pfam" id="PF00535"/>
    </source>
</evidence>
<gene>
    <name evidence="8" type="ORF">METZ01_LOCUS475537</name>
</gene>
<dbReference type="NCBIfam" id="TIGR04283">
    <property type="entry name" value="glyco_like_mftF"/>
    <property type="match status" value="1"/>
</dbReference>
<feature type="region of interest" description="Disordered" evidence="6">
    <location>
        <begin position="1"/>
        <end position="21"/>
    </location>
</feature>
<keyword evidence="3" id="KW-0328">Glycosyltransferase</keyword>
<dbReference type="InterPro" id="IPR029044">
    <property type="entry name" value="Nucleotide-diphossugar_trans"/>
</dbReference>
<dbReference type="InterPro" id="IPR001173">
    <property type="entry name" value="Glyco_trans_2-like"/>
</dbReference>
<dbReference type="AlphaFoldDB" id="A0A383BSA0"/>
<dbReference type="InterPro" id="IPR026461">
    <property type="entry name" value="Trfase_2_rSAM/seldom_assoc"/>
</dbReference>
<feature type="domain" description="Glycosyltransferase 2-like" evidence="7">
    <location>
        <begin position="28"/>
        <end position="120"/>
    </location>
</feature>